<dbReference type="PANTHER" id="PTHR12526">
    <property type="entry name" value="GLYCOSYLTRANSFERASE"/>
    <property type="match status" value="1"/>
</dbReference>
<dbReference type="AlphaFoldDB" id="A0A1N7N3Q0"/>
<evidence type="ECO:0000256" key="1">
    <source>
        <dbReference type="ARBA" id="ARBA00022676"/>
    </source>
</evidence>
<dbReference type="RefSeq" id="WP_159440080.1">
    <property type="nucleotide sequence ID" value="NZ_FTOM01000015.1"/>
</dbReference>
<name>A0A1N7N3Q0_9RHOB</name>
<dbReference type="GO" id="GO:0016757">
    <property type="term" value="F:glycosyltransferase activity"/>
    <property type="evidence" value="ECO:0007669"/>
    <property type="project" value="UniProtKB-KW"/>
</dbReference>
<gene>
    <name evidence="3" type="ORF">SAMN05421795_11511</name>
</gene>
<dbReference type="PANTHER" id="PTHR12526:SF510">
    <property type="entry name" value="D-INOSITOL 3-PHOSPHATE GLYCOSYLTRANSFERASE"/>
    <property type="match status" value="1"/>
</dbReference>
<dbReference type="Gene3D" id="3.40.50.2000">
    <property type="entry name" value="Glycogen Phosphorylase B"/>
    <property type="match status" value="2"/>
</dbReference>
<keyword evidence="4" id="KW-1185">Reference proteome</keyword>
<dbReference type="SUPFAM" id="SSF53756">
    <property type="entry name" value="UDP-Glycosyltransferase/glycogen phosphorylase"/>
    <property type="match status" value="1"/>
</dbReference>
<dbReference type="Pfam" id="PF13692">
    <property type="entry name" value="Glyco_trans_1_4"/>
    <property type="match status" value="1"/>
</dbReference>
<reference evidence="4" key="1">
    <citation type="submission" date="2017-01" db="EMBL/GenBank/DDBJ databases">
        <authorList>
            <person name="Varghese N."/>
            <person name="Submissions S."/>
        </authorList>
    </citation>
    <scope>NUCLEOTIDE SEQUENCE [LARGE SCALE GENOMIC DNA]</scope>
    <source>
        <strain evidence="4">DSM 18714</strain>
    </source>
</reference>
<keyword evidence="2 3" id="KW-0808">Transferase</keyword>
<dbReference type="Proteomes" id="UP000186098">
    <property type="component" value="Unassembled WGS sequence"/>
</dbReference>
<protein>
    <submittedName>
        <fullName evidence="3">Glycosyltransferase involved in cell wall bisynthesis</fullName>
    </submittedName>
</protein>
<evidence type="ECO:0000256" key="2">
    <source>
        <dbReference type="ARBA" id="ARBA00022679"/>
    </source>
</evidence>
<proteinExistence type="predicted"/>
<accession>A0A1N7N3Q0</accession>
<keyword evidence="1" id="KW-0328">Glycosyltransferase</keyword>
<evidence type="ECO:0000313" key="4">
    <source>
        <dbReference type="Proteomes" id="UP000186098"/>
    </source>
</evidence>
<dbReference type="STRING" id="407234.SAMN05421795_11511"/>
<dbReference type="EMBL" id="FTOM01000015">
    <property type="protein sequence ID" value="SIS92749.1"/>
    <property type="molecule type" value="Genomic_DNA"/>
</dbReference>
<sequence>MISEIYFWQHEMNPHVIPLANAIARRGDAGRTLCIAQEPLNPRRVAQGIPGDQMPDCETIVAPSAAEVARIVAQSAPDSVHLFYGMHWVPCIVEGIRQAAQHDRFFGLISEPRVLAGWKGKLRLAHSWTQERRHRRHARFVGAIGRHGPRWFRLTGYGARVFPFAYFIDPPPIDPPPAPPARDSGRLRIGYIGRLIEPKGFGVFLRLIEAAQGRHDVFIAGSGAMAETAAALAAQRPEVTFAGVVPMTQVPAWMAGLDAVVVPSLTTDDGWAVVVSEALFAGTFAVINGRVGASVLADEDGIAARIDSDDPRDYLAALEAAAARGALDAPSRAHRSHYAASHLSADAGAAYLMGILDHLRDGATPRPKPYHL</sequence>
<evidence type="ECO:0000313" key="3">
    <source>
        <dbReference type="EMBL" id="SIS92749.1"/>
    </source>
</evidence>
<organism evidence="3 4">
    <name type="scientific">Phaeovulum vinaykumarii</name>
    <dbReference type="NCBI Taxonomy" id="407234"/>
    <lineage>
        <taxon>Bacteria</taxon>
        <taxon>Pseudomonadati</taxon>
        <taxon>Pseudomonadota</taxon>
        <taxon>Alphaproteobacteria</taxon>
        <taxon>Rhodobacterales</taxon>
        <taxon>Paracoccaceae</taxon>
        <taxon>Phaeovulum</taxon>
    </lineage>
</organism>